<dbReference type="InterPro" id="IPR052564">
    <property type="entry name" value="N-acetyltrans/Recomb-assoc"/>
</dbReference>
<accession>A0A840UHL8</accession>
<reference evidence="2 3" key="1">
    <citation type="submission" date="2020-08" db="EMBL/GenBank/DDBJ databases">
        <title>Genomic Encyclopedia of Type Strains, Phase IV (KMG-IV): sequencing the most valuable type-strain genomes for metagenomic binning, comparative biology and taxonomic classification.</title>
        <authorList>
            <person name="Goeker M."/>
        </authorList>
    </citation>
    <scope>NUCLEOTIDE SEQUENCE [LARGE SCALE GENOMIC DNA]</scope>
    <source>
        <strain evidence="2 3">DSM 22359</strain>
    </source>
</reference>
<keyword evidence="3" id="KW-1185">Reference proteome</keyword>
<dbReference type="EC" id="2.3.1.-" evidence="2"/>
<gene>
    <name evidence="2" type="ORF">HNR38_000770</name>
</gene>
<dbReference type="EMBL" id="JACHFE010000002">
    <property type="protein sequence ID" value="MBB5320298.1"/>
    <property type="molecule type" value="Genomic_DNA"/>
</dbReference>
<organism evidence="2 3">
    <name type="scientific">Marinobacter oulmenensis</name>
    <dbReference type="NCBI Taxonomy" id="643747"/>
    <lineage>
        <taxon>Bacteria</taxon>
        <taxon>Pseudomonadati</taxon>
        <taxon>Pseudomonadota</taxon>
        <taxon>Gammaproteobacteria</taxon>
        <taxon>Pseudomonadales</taxon>
        <taxon>Marinobacteraceae</taxon>
        <taxon>Marinobacter</taxon>
    </lineage>
</organism>
<dbReference type="InterPro" id="IPR000182">
    <property type="entry name" value="GNAT_dom"/>
</dbReference>
<dbReference type="PANTHER" id="PTHR43451:SF1">
    <property type="entry name" value="ACETYLTRANSFERASE"/>
    <property type="match status" value="1"/>
</dbReference>
<feature type="domain" description="N-acetyltransferase" evidence="1">
    <location>
        <begin position="7"/>
        <end position="160"/>
    </location>
</feature>
<sequence>MNPESSIHIRRYRIQDLSPLVRLFTESVHQLAATAYDETQRFAWASRTPHLDTWRQRLDSLETLVAEEGSHLAGFISYEPDGNIDLVFTAPNYARRGVASALYREAEQDLAARGVSELRTEASVVARPFFERHGFEVVDEQQVTLRGAMFLRYAMRKQLDTASQ</sequence>
<evidence type="ECO:0000259" key="1">
    <source>
        <dbReference type="PROSITE" id="PS51186"/>
    </source>
</evidence>
<keyword evidence="2" id="KW-0012">Acyltransferase</keyword>
<name>A0A840UHL8_9GAMM</name>
<dbReference type="SUPFAM" id="SSF55729">
    <property type="entry name" value="Acyl-CoA N-acyltransferases (Nat)"/>
    <property type="match status" value="1"/>
</dbReference>
<dbReference type="Pfam" id="PF13673">
    <property type="entry name" value="Acetyltransf_10"/>
    <property type="match status" value="1"/>
</dbReference>
<dbReference type="Gene3D" id="3.40.630.30">
    <property type="match status" value="1"/>
</dbReference>
<proteinExistence type="predicted"/>
<keyword evidence="2" id="KW-0808">Transferase</keyword>
<dbReference type="AlphaFoldDB" id="A0A840UHL8"/>
<dbReference type="Proteomes" id="UP000591735">
    <property type="component" value="Unassembled WGS sequence"/>
</dbReference>
<dbReference type="CDD" id="cd04301">
    <property type="entry name" value="NAT_SF"/>
    <property type="match status" value="1"/>
</dbReference>
<comment type="caution">
    <text evidence="2">The sequence shown here is derived from an EMBL/GenBank/DDBJ whole genome shotgun (WGS) entry which is preliminary data.</text>
</comment>
<dbReference type="RefSeq" id="WP_183699979.1">
    <property type="nucleotide sequence ID" value="NZ_JACHFE010000002.1"/>
</dbReference>
<dbReference type="InterPro" id="IPR016181">
    <property type="entry name" value="Acyl_CoA_acyltransferase"/>
</dbReference>
<dbReference type="PROSITE" id="PS51186">
    <property type="entry name" value="GNAT"/>
    <property type="match status" value="1"/>
</dbReference>
<protein>
    <submittedName>
        <fullName evidence="2">Putative acetyltransferase</fullName>
        <ecNumber evidence="2">2.3.1.-</ecNumber>
    </submittedName>
</protein>
<evidence type="ECO:0000313" key="3">
    <source>
        <dbReference type="Proteomes" id="UP000591735"/>
    </source>
</evidence>
<evidence type="ECO:0000313" key="2">
    <source>
        <dbReference type="EMBL" id="MBB5320298.1"/>
    </source>
</evidence>
<dbReference type="GO" id="GO:0016747">
    <property type="term" value="F:acyltransferase activity, transferring groups other than amino-acyl groups"/>
    <property type="evidence" value="ECO:0007669"/>
    <property type="project" value="InterPro"/>
</dbReference>
<dbReference type="PANTHER" id="PTHR43451">
    <property type="entry name" value="ACETYLTRANSFERASE (GNAT) FAMILY PROTEIN"/>
    <property type="match status" value="1"/>
</dbReference>